<sequence>MPIAQWNILDRAPDDWGAKGAMLADALVRRNVDMACLQEVPVDGLDALTAWSAGRRPRPAAVKNAARGTYIGRGTAKRVFFLLWPAHTGAAAEMESPLVRR</sequence>
<protein>
    <recommendedName>
        <fullName evidence="3">Endonuclease/exonuclease/phosphatase domain-containing protein</fullName>
    </recommendedName>
</protein>
<comment type="caution">
    <text evidence="1">The sequence shown here is derived from an EMBL/GenBank/DDBJ whole genome shotgun (WGS) entry which is preliminary data.</text>
</comment>
<organism evidence="1 2">
    <name type="scientific">Bifidobacterium adolescentis</name>
    <dbReference type="NCBI Taxonomy" id="1680"/>
    <lineage>
        <taxon>Bacteria</taxon>
        <taxon>Bacillati</taxon>
        <taxon>Actinomycetota</taxon>
        <taxon>Actinomycetes</taxon>
        <taxon>Bifidobacteriales</taxon>
        <taxon>Bifidobacteriaceae</taxon>
        <taxon>Bifidobacterium</taxon>
    </lineage>
</organism>
<dbReference type="InterPro" id="IPR036691">
    <property type="entry name" value="Endo/exonu/phosph_ase_sf"/>
</dbReference>
<dbReference type="Proteomes" id="UP000470926">
    <property type="component" value="Unassembled WGS sequence"/>
</dbReference>
<evidence type="ECO:0008006" key="3">
    <source>
        <dbReference type="Google" id="ProtNLM"/>
    </source>
</evidence>
<dbReference type="AlphaFoldDB" id="A0A6I0VBB5"/>
<evidence type="ECO:0000313" key="1">
    <source>
        <dbReference type="EMBL" id="KAB6029360.1"/>
    </source>
</evidence>
<evidence type="ECO:0000313" key="2">
    <source>
        <dbReference type="Proteomes" id="UP000470926"/>
    </source>
</evidence>
<accession>A0A6I0VBB5</accession>
<dbReference type="SUPFAM" id="SSF56219">
    <property type="entry name" value="DNase I-like"/>
    <property type="match status" value="1"/>
</dbReference>
<proteinExistence type="predicted"/>
<dbReference type="EMBL" id="WDFR01000003">
    <property type="protein sequence ID" value="KAB6029360.1"/>
    <property type="molecule type" value="Genomic_DNA"/>
</dbReference>
<name>A0A6I0VBB5_BIFAD</name>
<gene>
    <name evidence="1" type="ORF">GA542_06620</name>
</gene>
<reference evidence="1 2" key="1">
    <citation type="journal article" date="2019" name="Nat. Med.">
        <title>A library of human gut bacterial isolates paired with longitudinal multiomics data enables mechanistic microbiome research.</title>
        <authorList>
            <person name="Poyet M."/>
            <person name="Groussin M."/>
            <person name="Gibbons S.M."/>
            <person name="Avila-Pacheco J."/>
            <person name="Jiang X."/>
            <person name="Kearney S.M."/>
            <person name="Perrotta A.R."/>
            <person name="Berdy B."/>
            <person name="Zhao S."/>
            <person name="Lieberman T.D."/>
            <person name="Swanson P.K."/>
            <person name="Smith M."/>
            <person name="Roesemann S."/>
            <person name="Alexander J.E."/>
            <person name="Rich S.A."/>
            <person name="Livny J."/>
            <person name="Vlamakis H."/>
            <person name="Clish C."/>
            <person name="Bullock K."/>
            <person name="Deik A."/>
            <person name="Scott J."/>
            <person name="Pierce K.A."/>
            <person name="Xavier R.J."/>
            <person name="Alm E.J."/>
        </authorList>
    </citation>
    <scope>NUCLEOTIDE SEQUENCE [LARGE SCALE GENOMIC DNA]</scope>
    <source>
        <strain evidence="1 2">BIOML-A26</strain>
    </source>
</reference>